<dbReference type="SUPFAM" id="SSF63829">
    <property type="entry name" value="Calcium-dependent phosphotriesterase"/>
    <property type="match status" value="1"/>
</dbReference>
<organism evidence="3 4">
    <name type="scientific">Micromonospora sicca</name>
    <dbReference type="NCBI Taxonomy" id="2202420"/>
    <lineage>
        <taxon>Bacteria</taxon>
        <taxon>Bacillati</taxon>
        <taxon>Actinomycetota</taxon>
        <taxon>Actinomycetes</taxon>
        <taxon>Micromonosporales</taxon>
        <taxon>Micromonosporaceae</taxon>
        <taxon>Micromonospora</taxon>
    </lineage>
</organism>
<accession>A0A317CW97</accession>
<comment type="subcellular location">
    <subcellularLocation>
        <location evidence="1">Secreted</location>
    </subcellularLocation>
</comment>
<gene>
    <name evidence="3" type="ORF">DKT69_36430</name>
</gene>
<dbReference type="PANTHER" id="PTHR10009:SF18">
    <property type="entry name" value="PROTEIN YELLOW-LIKE PROTEIN"/>
    <property type="match status" value="1"/>
</dbReference>
<dbReference type="Gene3D" id="2.120.10.30">
    <property type="entry name" value="TolB, C-terminal domain"/>
    <property type="match status" value="1"/>
</dbReference>
<dbReference type="GO" id="GO:0005576">
    <property type="term" value="C:extracellular region"/>
    <property type="evidence" value="ECO:0007669"/>
    <property type="project" value="UniProtKB-SubCell"/>
</dbReference>
<dbReference type="RefSeq" id="WP_109805890.1">
    <property type="nucleotide sequence ID" value="NZ_QGKS01000504.1"/>
</dbReference>
<dbReference type="InterPro" id="IPR017996">
    <property type="entry name" value="MRJP/yellow-related"/>
</dbReference>
<evidence type="ECO:0000256" key="1">
    <source>
        <dbReference type="ARBA" id="ARBA00004613"/>
    </source>
</evidence>
<evidence type="ECO:0008006" key="5">
    <source>
        <dbReference type="Google" id="ProtNLM"/>
    </source>
</evidence>
<dbReference type="Proteomes" id="UP000246050">
    <property type="component" value="Unassembled WGS sequence"/>
</dbReference>
<name>A0A317CW97_9ACTN</name>
<dbReference type="Pfam" id="PF03022">
    <property type="entry name" value="MRJP"/>
    <property type="match status" value="1"/>
</dbReference>
<evidence type="ECO:0000256" key="2">
    <source>
        <dbReference type="ARBA" id="ARBA00022525"/>
    </source>
</evidence>
<reference evidence="3 4" key="1">
    <citation type="submission" date="2018-05" db="EMBL/GenBank/DDBJ databases">
        <title>Micromonosporas from Atacama Desert.</title>
        <authorList>
            <person name="Carro L."/>
            <person name="Golinska P."/>
            <person name="Klenk H.-P."/>
            <person name="Goodfellow M."/>
        </authorList>
    </citation>
    <scope>NUCLEOTIDE SEQUENCE [LARGE SCALE GENOMIC DNA]</scope>
    <source>
        <strain evidence="3 4">4G51</strain>
    </source>
</reference>
<proteinExistence type="predicted"/>
<evidence type="ECO:0000313" key="3">
    <source>
        <dbReference type="EMBL" id="PWR06667.1"/>
    </source>
</evidence>
<keyword evidence="2" id="KW-0964">Secreted</keyword>
<dbReference type="AlphaFoldDB" id="A0A317CW97"/>
<protein>
    <recommendedName>
        <fullName evidence="5">Major royal jelly protein</fullName>
    </recommendedName>
</protein>
<dbReference type="InterPro" id="IPR011042">
    <property type="entry name" value="6-blade_b-propeller_TolB-like"/>
</dbReference>
<sequence>MVVLPQQEDSRLMPVLSADRVWTGVTTSEDGRVFVSFPSADGPGLQVAEAMPDGRLIPYPDAGWNQARDDHDPAGAFVCVNALRTGPNGRLWIVDAGAPGIGLPAVAGGARLIAIDLATDTIARSYDLGATRRQTSYLDDVRFNDQTAYLTDAGAPGLIVLDLTTGQARRVLDGHPSTIDRRTMHADGQVLRRQDGSELRVHADQLEVSPDGRYLYFQPASGPLARIETRWLDDPSVPDDTLAERVETWLDTPTTGGTAIDAAGTIYLSDVEHRQILTIMPDRQVDTLLADPRLIWGDAMWIDSSGNLWIPAAQLNRTPGLAGGAEAVDYPVWIYKLKIDASPPANDHT</sequence>
<dbReference type="PANTHER" id="PTHR10009">
    <property type="entry name" value="PROTEIN YELLOW-RELATED"/>
    <property type="match status" value="1"/>
</dbReference>
<comment type="caution">
    <text evidence="3">The sequence shown here is derived from an EMBL/GenBank/DDBJ whole genome shotgun (WGS) entry which is preliminary data.</text>
</comment>
<evidence type="ECO:0000313" key="4">
    <source>
        <dbReference type="Proteomes" id="UP000246050"/>
    </source>
</evidence>
<dbReference type="EMBL" id="QGKS01000504">
    <property type="protein sequence ID" value="PWR06667.1"/>
    <property type="molecule type" value="Genomic_DNA"/>
</dbReference>
<dbReference type="OrthoDB" id="9797664at2"/>